<dbReference type="Proteomes" id="UP000198598">
    <property type="component" value="Unassembled WGS sequence"/>
</dbReference>
<dbReference type="PANTHER" id="PTHR45625">
    <property type="entry name" value="PEPTIDYL-PROLYL CIS-TRANS ISOMERASE-RELATED"/>
    <property type="match status" value="1"/>
</dbReference>
<evidence type="ECO:0000313" key="5">
    <source>
        <dbReference type="EMBL" id="SFD02970.1"/>
    </source>
</evidence>
<dbReference type="PRINTS" id="PR00153">
    <property type="entry name" value="CSAPPISMRASE"/>
</dbReference>
<dbReference type="InterPro" id="IPR029000">
    <property type="entry name" value="Cyclophilin-like_dom_sf"/>
</dbReference>
<keyword evidence="2 3" id="KW-0413">Isomerase</keyword>
<dbReference type="PANTHER" id="PTHR45625:SF4">
    <property type="entry name" value="PEPTIDYLPROLYL ISOMERASE DOMAIN AND WD REPEAT-CONTAINING PROTEIN 1"/>
    <property type="match status" value="1"/>
</dbReference>
<dbReference type="EC" id="5.2.1.8" evidence="3"/>
<dbReference type="AlphaFoldDB" id="A0A1I1PAG5"/>
<evidence type="ECO:0000313" key="6">
    <source>
        <dbReference type="Proteomes" id="UP000198598"/>
    </source>
</evidence>
<protein>
    <recommendedName>
        <fullName evidence="3">Peptidyl-prolyl cis-trans isomerase</fullName>
        <shortName evidence="3">PPIase</shortName>
        <ecNumber evidence="3">5.2.1.8</ecNumber>
    </recommendedName>
</protein>
<gene>
    <name evidence="5" type="ORF">SAMN05216167_10347</name>
</gene>
<dbReference type="OrthoDB" id="9807797at2"/>
<name>A0A1I1PAG5_9BACT</name>
<proteinExistence type="inferred from homology"/>
<comment type="similarity">
    <text evidence="3">Belongs to the cyclophilin-type PPIase family.</text>
</comment>
<keyword evidence="6" id="KW-1185">Reference proteome</keyword>
<organism evidence="5 6">
    <name type="scientific">Spirosoma endophyticum</name>
    <dbReference type="NCBI Taxonomy" id="662367"/>
    <lineage>
        <taxon>Bacteria</taxon>
        <taxon>Pseudomonadati</taxon>
        <taxon>Bacteroidota</taxon>
        <taxon>Cytophagia</taxon>
        <taxon>Cytophagales</taxon>
        <taxon>Cytophagaceae</taxon>
        <taxon>Spirosoma</taxon>
    </lineage>
</organism>
<evidence type="ECO:0000256" key="1">
    <source>
        <dbReference type="ARBA" id="ARBA00023110"/>
    </source>
</evidence>
<dbReference type="SUPFAM" id="SSF50891">
    <property type="entry name" value="Cyclophilin-like"/>
    <property type="match status" value="1"/>
</dbReference>
<dbReference type="EMBL" id="FOLQ01000003">
    <property type="protein sequence ID" value="SFD02970.1"/>
    <property type="molecule type" value="Genomic_DNA"/>
</dbReference>
<dbReference type="RefSeq" id="WP_093825311.1">
    <property type="nucleotide sequence ID" value="NZ_FOLQ01000003.1"/>
</dbReference>
<dbReference type="PROSITE" id="PS50072">
    <property type="entry name" value="CSA_PPIASE_2"/>
    <property type="match status" value="1"/>
</dbReference>
<evidence type="ECO:0000256" key="3">
    <source>
        <dbReference type="RuleBase" id="RU363019"/>
    </source>
</evidence>
<dbReference type="InterPro" id="IPR002130">
    <property type="entry name" value="Cyclophilin-type_PPIase_dom"/>
</dbReference>
<dbReference type="Gene3D" id="2.40.100.10">
    <property type="entry name" value="Cyclophilin-like"/>
    <property type="match status" value="1"/>
</dbReference>
<dbReference type="STRING" id="662367.SAMN05216167_10347"/>
<comment type="catalytic activity">
    <reaction evidence="3">
        <text>[protein]-peptidylproline (omega=180) = [protein]-peptidylproline (omega=0)</text>
        <dbReference type="Rhea" id="RHEA:16237"/>
        <dbReference type="Rhea" id="RHEA-COMP:10747"/>
        <dbReference type="Rhea" id="RHEA-COMP:10748"/>
        <dbReference type="ChEBI" id="CHEBI:83833"/>
        <dbReference type="ChEBI" id="CHEBI:83834"/>
        <dbReference type="EC" id="5.2.1.8"/>
    </reaction>
</comment>
<comment type="function">
    <text evidence="3">PPIases accelerate the folding of proteins. It catalyzes the cis-trans isomerization of proline imidic peptide bonds in oligopeptides.</text>
</comment>
<keyword evidence="1 3" id="KW-0697">Rotamase</keyword>
<reference evidence="5 6" key="1">
    <citation type="submission" date="2016-10" db="EMBL/GenBank/DDBJ databases">
        <authorList>
            <person name="de Groot N.N."/>
        </authorList>
    </citation>
    <scope>NUCLEOTIDE SEQUENCE [LARGE SCALE GENOMIC DNA]</scope>
    <source>
        <strain evidence="5 6">DSM 26130</strain>
    </source>
</reference>
<dbReference type="Pfam" id="PF00160">
    <property type="entry name" value="Pro_isomerase"/>
    <property type="match status" value="1"/>
</dbReference>
<dbReference type="InterPro" id="IPR044666">
    <property type="entry name" value="Cyclophilin_A-like"/>
</dbReference>
<accession>A0A1I1PAG5</accession>
<feature type="domain" description="PPIase cyclophilin-type" evidence="4">
    <location>
        <begin position="23"/>
        <end position="173"/>
    </location>
</feature>
<dbReference type="GO" id="GO:0003755">
    <property type="term" value="F:peptidyl-prolyl cis-trans isomerase activity"/>
    <property type="evidence" value="ECO:0007669"/>
    <property type="project" value="UniProtKB-UniRule"/>
</dbReference>
<dbReference type="CDD" id="cd00317">
    <property type="entry name" value="cyclophilin"/>
    <property type="match status" value="1"/>
</dbReference>
<evidence type="ECO:0000259" key="4">
    <source>
        <dbReference type="PROSITE" id="PS50072"/>
    </source>
</evidence>
<sequence>MPNILLLFVYLLSYSTPPKVEKTYQIGQIKTNKGEILFWLYDETPNHKASFIKLANENYWDTLTFNRVINNFVAQGGCPDTPAGFSGSPYLLDPEFRPAIRHVYGAVGAGRDNNPKMLSAGCQFYIVQNKKGEHRLDDKFTVFGQVFKGMDVVDAIVAVKTDSTNKPFDPIKLDVNVLNLTAAELKKQGYLVK</sequence>
<evidence type="ECO:0000256" key="2">
    <source>
        <dbReference type="ARBA" id="ARBA00023235"/>
    </source>
</evidence>